<organism evidence="4 5">
    <name type="scientific">Actinomadura namibiensis</name>
    <dbReference type="NCBI Taxonomy" id="182080"/>
    <lineage>
        <taxon>Bacteria</taxon>
        <taxon>Bacillati</taxon>
        <taxon>Actinomycetota</taxon>
        <taxon>Actinomycetes</taxon>
        <taxon>Streptosporangiales</taxon>
        <taxon>Thermomonosporaceae</taxon>
        <taxon>Actinomadura</taxon>
    </lineage>
</organism>
<evidence type="ECO:0000256" key="3">
    <source>
        <dbReference type="SAM" id="SignalP"/>
    </source>
</evidence>
<keyword evidence="5" id="KW-1185">Reference proteome</keyword>
<dbReference type="RefSeq" id="WP_182842355.1">
    <property type="nucleotide sequence ID" value="NZ_BAAALP010000096.1"/>
</dbReference>
<dbReference type="GO" id="GO:0016787">
    <property type="term" value="F:hydrolase activity"/>
    <property type="evidence" value="ECO:0007669"/>
    <property type="project" value="UniProtKB-KW"/>
</dbReference>
<reference evidence="4 5" key="1">
    <citation type="submission" date="2020-08" db="EMBL/GenBank/DDBJ databases">
        <title>Genomic Encyclopedia of Type Strains, Phase IV (KMG-IV): sequencing the most valuable type-strain genomes for metagenomic binning, comparative biology and taxonomic classification.</title>
        <authorList>
            <person name="Goeker M."/>
        </authorList>
    </citation>
    <scope>NUCLEOTIDE SEQUENCE [LARGE SCALE GENOMIC DNA]</scope>
    <source>
        <strain evidence="4 5">DSM 44197</strain>
    </source>
</reference>
<name>A0A7W3LKJ6_ACTNM</name>
<dbReference type="EMBL" id="JACJIA010000002">
    <property type="protein sequence ID" value="MBA8949848.1"/>
    <property type="molecule type" value="Genomic_DNA"/>
</dbReference>
<gene>
    <name evidence="4" type="ORF">HNR61_001461</name>
</gene>
<evidence type="ECO:0000256" key="1">
    <source>
        <dbReference type="ARBA" id="ARBA00022729"/>
    </source>
</evidence>
<evidence type="ECO:0000313" key="5">
    <source>
        <dbReference type="Proteomes" id="UP000572680"/>
    </source>
</evidence>
<dbReference type="Pfam" id="PF10503">
    <property type="entry name" value="Esterase_PHB"/>
    <property type="match status" value="1"/>
</dbReference>
<proteinExistence type="predicted"/>
<dbReference type="SUPFAM" id="SSF53474">
    <property type="entry name" value="alpha/beta-Hydrolases"/>
    <property type="match status" value="2"/>
</dbReference>
<dbReference type="NCBIfam" id="TIGR01840">
    <property type="entry name" value="esterase_phb"/>
    <property type="match status" value="1"/>
</dbReference>
<dbReference type="InterPro" id="IPR010126">
    <property type="entry name" value="Esterase_phb"/>
</dbReference>
<dbReference type="InterPro" id="IPR029058">
    <property type="entry name" value="AB_hydrolase_fold"/>
</dbReference>
<dbReference type="PANTHER" id="PTHR43037:SF1">
    <property type="entry name" value="BLL1128 PROTEIN"/>
    <property type="match status" value="1"/>
</dbReference>
<dbReference type="InterPro" id="IPR050955">
    <property type="entry name" value="Plant_Biomass_Hydrol_Est"/>
</dbReference>
<feature type="signal peptide" evidence="3">
    <location>
        <begin position="1"/>
        <end position="29"/>
    </location>
</feature>
<comment type="caution">
    <text evidence="4">The sequence shown here is derived from an EMBL/GenBank/DDBJ whole genome shotgun (WGS) entry which is preliminary data.</text>
</comment>
<keyword evidence="2" id="KW-0378">Hydrolase</keyword>
<dbReference type="GO" id="GO:0005576">
    <property type="term" value="C:extracellular region"/>
    <property type="evidence" value="ECO:0007669"/>
    <property type="project" value="InterPro"/>
</dbReference>
<dbReference type="AlphaFoldDB" id="A0A7W3LKJ6"/>
<dbReference type="Gene3D" id="3.40.50.1820">
    <property type="entry name" value="alpha/beta hydrolase"/>
    <property type="match status" value="1"/>
</dbReference>
<accession>A0A7W3LKJ6</accession>
<keyword evidence="1 3" id="KW-0732">Signal</keyword>
<dbReference type="Proteomes" id="UP000572680">
    <property type="component" value="Unassembled WGS sequence"/>
</dbReference>
<evidence type="ECO:0000313" key="4">
    <source>
        <dbReference type="EMBL" id="MBA8949848.1"/>
    </source>
</evidence>
<protein>
    <submittedName>
        <fullName evidence="4">Poly(Hydroxyalkanoate) depolymerase family esterase</fullName>
    </submittedName>
</protein>
<dbReference type="PANTHER" id="PTHR43037">
    <property type="entry name" value="UNNAMED PRODUCT-RELATED"/>
    <property type="match status" value="1"/>
</dbReference>
<evidence type="ECO:0000256" key="2">
    <source>
        <dbReference type="ARBA" id="ARBA00022801"/>
    </source>
</evidence>
<sequence>MRVHPVRRVLAPVLAAFALLMAFVAPAQAATITQVTNFGTNPGALRMYRYVPDGLPSGRPLVVVMHGCTQDARGYATDSGWLTIADRYRVSLVLPEQQSGNNANRCFNWFQSGDTARGQGEAASVAQMVQRMKNDYGSTNVYATGLSAGGAMAAVMLATYPDVFSGGAVMAGLPYRCATSLVDAYGCMNPGRDLTPQQWGDRVRAASRHQGPWPTVTVWHGTSDYTVVPANMRELVDQWTNVHGTDTRADLSDTVSGAAHAVYRNGAGAAVVETYTINGMGHGHPVDPGTGPRQCGTAGAYVLDVNICAAHHSAQKWFSLTPATG</sequence>
<feature type="chain" id="PRO_5030707676" evidence="3">
    <location>
        <begin position="30"/>
        <end position="325"/>
    </location>
</feature>